<dbReference type="AlphaFoldDB" id="A0A194XPL8"/>
<dbReference type="InParanoid" id="A0A194XPL8"/>
<dbReference type="Proteomes" id="UP000070700">
    <property type="component" value="Unassembled WGS sequence"/>
</dbReference>
<keyword evidence="2" id="KW-1185">Reference proteome</keyword>
<dbReference type="KEGG" id="psco:LY89DRAFT_681357"/>
<dbReference type="OrthoDB" id="3470112at2759"/>
<name>A0A194XPL8_MOLSC</name>
<proteinExistence type="predicted"/>
<accession>A0A194XPL8</accession>
<dbReference type="RefSeq" id="XP_018076374.1">
    <property type="nucleotide sequence ID" value="XM_018214275.1"/>
</dbReference>
<sequence>MSAVATPIFCCGAASPVVTASSRKLHYDPNRELHETIFRSFIAFAIRQHQEADRQEKASIQAQELLQLLMSALNPDSRLSTPQSFDSTPVSRSPVSGAMFAPTPPFQQSGLVSALATTQQQAPPAPVLTEEALKDNPLASNPPYAIHLTSRHDFGPVYSHRYFVCPDDLSHDWVEASQAQWFAKGADFTMKAEKWDLKCTKDSRFFRLTLRPNLRLRGCYSAPTRTTAAKHVAYQVVGNRTGVYEGDQAAYPIVDNGSGVLGGHAAYPMAGNGTGVPEEAQAAYLMAGNGTGFHNRGYVAYSMIGSRAGFLGGGVVMPQPVSNLDMEQASSSAVECGGEDVLYDNVKRYW</sequence>
<gene>
    <name evidence="1" type="ORF">LY89DRAFT_681357</name>
</gene>
<evidence type="ECO:0000313" key="1">
    <source>
        <dbReference type="EMBL" id="KUJ22019.1"/>
    </source>
</evidence>
<dbReference type="GeneID" id="28824001"/>
<reference evidence="1 2" key="1">
    <citation type="submission" date="2015-10" db="EMBL/GenBank/DDBJ databases">
        <title>Full genome of DAOMC 229536 Phialocephala scopiformis, a fungal endophyte of spruce producing the potent anti-insectan compound rugulosin.</title>
        <authorList>
            <consortium name="DOE Joint Genome Institute"/>
            <person name="Walker A.K."/>
            <person name="Frasz S.L."/>
            <person name="Seifert K.A."/>
            <person name="Miller J.D."/>
            <person name="Mondo S.J."/>
            <person name="Labutti K."/>
            <person name="Lipzen A."/>
            <person name="Dockter R."/>
            <person name="Kennedy M."/>
            <person name="Grigoriev I.V."/>
            <person name="Spatafora J.W."/>
        </authorList>
    </citation>
    <scope>NUCLEOTIDE SEQUENCE [LARGE SCALE GENOMIC DNA]</scope>
    <source>
        <strain evidence="1 2">CBS 120377</strain>
    </source>
</reference>
<evidence type="ECO:0000313" key="2">
    <source>
        <dbReference type="Proteomes" id="UP000070700"/>
    </source>
</evidence>
<dbReference type="EMBL" id="KQ947407">
    <property type="protein sequence ID" value="KUJ22019.1"/>
    <property type="molecule type" value="Genomic_DNA"/>
</dbReference>
<protein>
    <submittedName>
        <fullName evidence="1">Uncharacterized protein</fullName>
    </submittedName>
</protein>
<organism evidence="1 2">
    <name type="scientific">Mollisia scopiformis</name>
    <name type="common">Conifer needle endophyte fungus</name>
    <name type="synonym">Phialocephala scopiformis</name>
    <dbReference type="NCBI Taxonomy" id="149040"/>
    <lineage>
        <taxon>Eukaryota</taxon>
        <taxon>Fungi</taxon>
        <taxon>Dikarya</taxon>
        <taxon>Ascomycota</taxon>
        <taxon>Pezizomycotina</taxon>
        <taxon>Leotiomycetes</taxon>
        <taxon>Helotiales</taxon>
        <taxon>Mollisiaceae</taxon>
        <taxon>Mollisia</taxon>
    </lineage>
</organism>